<sequence length="336" mass="38271">MRSDEIVIEAAVIHILDGKVGMPVLSDQELELDSDLCEFFKGHIEKFTESDEVKHCRFQEESAAGKLLEHCGRQNFGEISRRLCQKLYKLMNANLDIPSGDVAALLFRCQETRYFGFLKMNYKTSYTHQTQATDLGGNTNGIVLQQALLPSKSQRLTEAFAANLATGELLVTEKRYEINGEKKEYFSQLFLECQGPMSQKVKLDLVTRAVDQVNRKYYGDEDTERKMEVKSVLYQELEEGSLKVERVAEKLFSANPEMQADFTERLDKYQLAQSVVEPKSQQTVKKFQRQHLTTEEGIEITIPMEAYGNPDKVEFITNSDGTISVLIKNIGHLQSK</sequence>
<proteinExistence type="predicted"/>
<protein>
    <submittedName>
        <fullName evidence="1">Nucleoid-associated protein</fullName>
    </submittedName>
</protein>
<reference evidence="1" key="1">
    <citation type="submission" date="2020-10" db="EMBL/GenBank/DDBJ databases">
        <authorList>
            <person name="Gilroy R."/>
        </authorList>
    </citation>
    <scope>NUCLEOTIDE SEQUENCE</scope>
    <source>
        <strain evidence="1">ChiSxjej1B13-7041</strain>
    </source>
</reference>
<reference evidence="1" key="2">
    <citation type="journal article" date="2021" name="PeerJ">
        <title>Extensive microbial diversity within the chicken gut microbiome revealed by metagenomics and culture.</title>
        <authorList>
            <person name="Gilroy R."/>
            <person name="Ravi A."/>
            <person name="Getino M."/>
            <person name="Pursley I."/>
            <person name="Horton D.L."/>
            <person name="Alikhan N.F."/>
            <person name="Baker D."/>
            <person name="Gharbi K."/>
            <person name="Hall N."/>
            <person name="Watson M."/>
            <person name="Adriaenssens E.M."/>
            <person name="Foster-Nyarko E."/>
            <person name="Jarju S."/>
            <person name="Secka A."/>
            <person name="Antonio M."/>
            <person name="Oren A."/>
            <person name="Chaudhuri R.R."/>
            <person name="La Ragione R."/>
            <person name="Hildebrand F."/>
            <person name="Pallen M.J."/>
        </authorList>
    </citation>
    <scope>NUCLEOTIDE SEQUENCE</scope>
    <source>
        <strain evidence="1">ChiSxjej1B13-7041</strain>
    </source>
</reference>
<organism evidence="1 2">
    <name type="scientific">Candidatus Egerieimonas intestinavium</name>
    <dbReference type="NCBI Taxonomy" id="2840777"/>
    <lineage>
        <taxon>Bacteria</taxon>
        <taxon>Bacillati</taxon>
        <taxon>Bacillota</taxon>
        <taxon>Clostridia</taxon>
        <taxon>Lachnospirales</taxon>
        <taxon>Lachnospiraceae</taxon>
        <taxon>Lachnospiraceae incertae sedis</taxon>
        <taxon>Candidatus Egerieimonas</taxon>
    </lineage>
</organism>
<dbReference type="Proteomes" id="UP000886841">
    <property type="component" value="Unassembled WGS sequence"/>
</dbReference>
<dbReference type="Pfam" id="PF04245">
    <property type="entry name" value="NA37"/>
    <property type="match status" value="1"/>
</dbReference>
<gene>
    <name evidence="1" type="ORF">IAB98_00840</name>
</gene>
<evidence type="ECO:0000313" key="2">
    <source>
        <dbReference type="Proteomes" id="UP000886841"/>
    </source>
</evidence>
<evidence type="ECO:0000313" key="1">
    <source>
        <dbReference type="EMBL" id="HIR91950.1"/>
    </source>
</evidence>
<name>A0A9D1EHD4_9FIRM</name>
<comment type="caution">
    <text evidence="1">The sequence shown here is derived from an EMBL/GenBank/DDBJ whole genome shotgun (WGS) entry which is preliminary data.</text>
</comment>
<dbReference type="GO" id="GO:0009295">
    <property type="term" value="C:nucleoid"/>
    <property type="evidence" value="ECO:0007669"/>
    <property type="project" value="InterPro"/>
</dbReference>
<dbReference type="InterPro" id="IPR007358">
    <property type="entry name" value="Nucleoid_associated_NdpA"/>
</dbReference>
<dbReference type="AlphaFoldDB" id="A0A9D1EHD4"/>
<accession>A0A9D1EHD4</accession>
<dbReference type="EMBL" id="DVHU01000008">
    <property type="protein sequence ID" value="HIR91950.1"/>
    <property type="molecule type" value="Genomic_DNA"/>
</dbReference>